<dbReference type="InterPro" id="IPR038318">
    <property type="entry name" value="KdpD_sf"/>
</dbReference>
<dbReference type="InterPro" id="IPR005467">
    <property type="entry name" value="His_kinase_dom"/>
</dbReference>
<dbReference type="GO" id="GO:0004673">
    <property type="term" value="F:protein histidine kinase activity"/>
    <property type="evidence" value="ECO:0007669"/>
    <property type="project" value="UniProtKB-EC"/>
</dbReference>
<dbReference type="GO" id="GO:0005524">
    <property type="term" value="F:ATP binding"/>
    <property type="evidence" value="ECO:0007669"/>
    <property type="project" value="UniProtKB-KW"/>
</dbReference>
<keyword evidence="11" id="KW-0902">Two-component regulatory system</keyword>
<dbReference type="InterPro" id="IPR003594">
    <property type="entry name" value="HATPase_dom"/>
</dbReference>
<evidence type="ECO:0000256" key="12">
    <source>
        <dbReference type="ARBA" id="ARBA00023136"/>
    </source>
</evidence>
<proteinExistence type="predicted"/>
<evidence type="ECO:0000256" key="2">
    <source>
        <dbReference type="ARBA" id="ARBA00004141"/>
    </source>
</evidence>
<dbReference type="Pfam" id="PF13493">
    <property type="entry name" value="DUF4118"/>
    <property type="match status" value="1"/>
</dbReference>
<evidence type="ECO:0000256" key="7">
    <source>
        <dbReference type="ARBA" id="ARBA00022741"/>
    </source>
</evidence>
<evidence type="ECO:0000256" key="9">
    <source>
        <dbReference type="ARBA" id="ARBA00022840"/>
    </source>
</evidence>
<dbReference type="RefSeq" id="WP_133494585.1">
    <property type="nucleotide sequence ID" value="NZ_BMLU01000002.1"/>
</dbReference>
<name>A0A4R6FV61_9SPHN</name>
<evidence type="ECO:0000256" key="13">
    <source>
        <dbReference type="SAM" id="Coils"/>
    </source>
</evidence>
<feature type="transmembrane region" description="Helical" evidence="14">
    <location>
        <begin position="109"/>
        <end position="130"/>
    </location>
</feature>
<keyword evidence="6 14" id="KW-0812">Transmembrane</keyword>
<keyword evidence="4" id="KW-0597">Phosphoprotein</keyword>
<sequence>MENAHPWRGQAGNLYGTGGSSAGFVLAKGFTITDTSSRSSVDQVRFLERLPIARSRPLLAAACVAGLVLFALFLRLAADPALPNGFPYVTFFPAVILSSFFFGSRWGSIAALVCGFFSWYFFIAPFYSFALIGGGWIALGFYVLVVTVDIVIIHWMQRANAKLADERENNRKLAETRELLFRELQHRVSNNLQVAAGLLSLQKRQVSDEAGRAALDEASRRLGLIGKISRQLYSASGATRTIREFLEPLCADVVEASGRTGIACTINVTDDAALNPDAAVPLALIVAEAMANAIEHGFRDRDAGHIEVHLARDGEDLVKVEVRDDGHGLPEGFSIEASNSLGLRIAAMLAGQLNGTFELFRTDRTTARLILPV</sequence>
<dbReference type="EC" id="2.7.13.3" evidence="3"/>
<feature type="transmembrane region" description="Helical" evidence="14">
    <location>
        <begin position="84"/>
        <end position="102"/>
    </location>
</feature>
<dbReference type="OrthoDB" id="7991996at2"/>
<evidence type="ECO:0000256" key="3">
    <source>
        <dbReference type="ARBA" id="ARBA00012438"/>
    </source>
</evidence>
<evidence type="ECO:0000256" key="11">
    <source>
        <dbReference type="ARBA" id="ARBA00023012"/>
    </source>
</evidence>
<accession>A0A4R6FV61</accession>
<organism evidence="16 17">
    <name type="scientific">Stakelama pacifica</name>
    <dbReference type="NCBI Taxonomy" id="517720"/>
    <lineage>
        <taxon>Bacteria</taxon>
        <taxon>Pseudomonadati</taxon>
        <taxon>Pseudomonadota</taxon>
        <taxon>Alphaproteobacteria</taxon>
        <taxon>Sphingomonadales</taxon>
        <taxon>Sphingomonadaceae</taxon>
        <taxon>Stakelama</taxon>
    </lineage>
</organism>
<comment type="caution">
    <text evidence="16">The sequence shown here is derived from an EMBL/GenBank/DDBJ whole genome shotgun (WGS) entry which is preliminary data.</text>
</comment>
<dbReference type="SMART" id="SM00387">
    <property type="entry name" value="HATPase_c"/>
    <property type="match status" value="1"/>
</dbReference>
<evidence type="ECO:0000256" key="8">
    <source>
        <dbReference type="ARBA" id="ARBA00022777"/>
    </source>
</evidence>
<dbReference type="InterPro" id="IPR011495">
    <property type="entry name" value="Sig_transdc_His_kin_sub2_dim/P"/>
</dbReference>
<evidence type="ECO:0000313" key="17">
    <source>
        <dbReference type="Proteomes" id="UP000295493"/>
    </source>
</evidence>
<comment type="subcellular location">
    <subcellularLocation>
        <location evidence="2">Membrane</location>
        <topology evidence="2">Multi-pass membrane protein</topology>
    </subcellularLocation>
</comment>
<feature type="transmembrane region" description="Helical" evidence="14">
    <location>
        <begin position="58"/>
        <end position="78"/>
    </location>
</feature>
<keyword evidence="17" id="KW-1185">Reference proteome</keyword>
<feature type="transmembrane region" description="Helical" evidence="14">
    <location>
        <begin position="136"/>
        <end position="156"/>
    </location>
</feature>
<dbReference type="InterPro" id="IPR025201">
    <property type="entry name" value="KdpD_TM"/>
</dbReference>
<dbReference type="Gene3D" id="3.30.565.10">
    <property type="entry name" value="Histidine kinase-like ATPase, C-terminal domain"/>
    <property type="match status" value="1"/>
</dbReference>
<gene>
    <name evidence="16" type="ORF">EV664_102402</name>
</gene>
<dbReference type="Pfam" id="PF13581">
    <property type="entry name" value="HATPase_c_2"/>
    <property type="match status" value="1"/>
</dbReference>
<dbReference type="InterPro" id="IPR036890">
    <property type="entry name" value="HATPase_C_sf"/>
</dbReference>
<evidence type="ECO:0000256" key="14">
    <source>
        <dbReference type="SAM" id="Phobius"/>
    </source>
</evidence>
<dbReference type="AlphaFoldDB" id="A0A4R6FV61"/>
<keyword evidence="9" id="KW-0067">ATP-binding</keyword>
<evidence type="ECO:0000259" key="15">
    <source>
        <dbReference type="PROSITE" id="PS50109"/>
    </source>
</evidence>
<dbReference type="Proteomes" id="UP000295493">
    <property type="component" value="Unassembled WGS sequence"/>
</dbReference>
<dbReference type="Pfam" id="PF07568">
    <property type="entry name" value="HisKA_2"/>
    <property type="match status" value="1"/>
</dbReference>
<dbReference type="Gene3D" id="1.20.120.620">
    <property type="entry name" value="Backbone structure of the membrane domain of e. Coli histidine kinase receptor kdpd"/>
    <property type="match status" value="1"/>
</dbReference>
<dbReference type="GO" id="GO:0016020">
    <property type="term" value="C:membrane"/>
    <property type="evidence" value="ECO:0007669"/>
    <property type="project" value="UniProtKB-SubCell"/>
</dbReference>
<protein>
    <recommendedName>
        <fullName evidence="3">histidine kinase</fullName>
        <ecNumber evidence="3">2.7.13.3</ecNumber>
    </recommendedName>
</protein>
<feature type="domain" description="Histidine kinase" evidence="15">
    <location>
        <begin position="183"/>
        <end position="373"/>
    </location>
</feature>
<reference evidence="16 17" key="1">
    <citation type="submission" date="2019-03" db="EMBL/GenBank/DDBJ databases">
        <title>Genomic Encyclopedia of Type Strains, Phase IV (KMG-IV): sequencing the most valuable type-strain genomes for metagenomic binning, comparative biology and taxonomic classification.</title>
        <authorList>
            <person name="Goeker M."/>
        </authorList>
    </citation>
    <scope>NUCLEOTIDE SEQUENCE [LARGE SCALE GENOMIC DNA]</scope>
    <source>
        <strain evidence="16 17">DSM 25059</strain>
    </source>
</reference>
<comment type="catalytic activity">
    <reaction evidence="1">
        <text>ATP + protein L-histidine = ADP + protein N-phospho-L-histidine.</text>
        <dbReference type="EC" id="2.7.13.3"/>
    </reaction>
</comment>
<feature type="coiled-coil region" evidence="13">
    <location>
        <begin position="156"/>
        <end position="183"/>
    </location>
</feature>
<evidence type="ECO:0000313" key="16">
    <source>
        <dbReference type="EMBL" id="TDN85692.1"/>
    </source>
</evidence>
<evidence type="ECO:0000256" key="6">
    <source>
        <dbReference type="ARBA" id="ARBA00022692"/>
    </source>
</evidence>
<keyword evidence="13" id="KW-0175">Coiled coil</keyword>
<dbReference type="PANTHER" id="PTHR41523:SF8">
    <property type="entry name" value="ETHYLENE RESPONSE SENSOR PROTEIN"/>
    <property type="match status" value="1"/>
</dbReference>
<dbReference type="PANTHER" id="PTHR41523">
    <property type="entry name" value="TWO-COMPONENT SYSTEM SENSOR PROTEIN"/>
    <property type="match status" value="1"/>
</dbReference>
<dbReference type="PROSITE" id="PS50109">
    <property type="entry name" value="HIS_KIN"/>
    <property type="match status" value="1"/>
</dbReference>
<keyword evidence="5" id="KW-0808">Transferase</keyword>
<keyword evidence="7" id="KW-0547">Nucleotide-binding</keyword>
<dbReference type="EMBL" id="SNWD01000002">
    <property type="protein sequence ID" value="TDN85692.1"/>
    <property type="molecule type" value="Genomic_DNA"/>
</dbReference>
<evidence type="ECO:0000256" key="1">
    <source>
        <dbReference type="ARBA" id="ARBA00000085"/>
    </source>
</evidence>
<keyword evidence="10 14" id="KW-1133">Transmembrane helix</keyword>
<evidence type="ECO:0000256" key="4">
    <source>
        <dbReference type="ARBA" id="ARBA00022553"/>
    </source>
</evidence>
<keyword evidence="12 14" id="KW-0472">Membrane</keyword>
<evidence type="ECO:0000256" key="5">
    <source>
        <dbReference type="ARBA" id="ARBA00022679"/>
    </source>
</evidence>
<dbReference type="SUPFAM" id="SSF55874">
    <property type="entry name" value="ATPase domain of HSP90 chaperone/DNA topoisomerase II/histidine kinase"/>
    <property type="match status" value="1"/>
</dbReference>
<evidence type="ECO:0000256" key="10">
    <source>
        <dbReference type="ARBA" id="ARBA00022989"/>
    </source>
</evidence>
<keyword evidence="8 16" id="KW-0418">Kinase</keyword>
<dbReference type="GO" id="GO:0000160">
    <property type="term" value="P:phosphorelay signal transduction system"/>
    <property type="evidence" value="ECO:0007669"/>
    <property type="project" value="UniProtKB-KW"/>
</dbReference>